<dbReference type="AlphaFoldDB" id="A0A4P6K0S0"/>
<dbReference type="Pfam" id="PF03793">
    <property type="entry name" value="PASTA"/>
    <property type="match status" value="1"/>
</dbReference>
<dbReference type="PANTHER" id="PTHR37938">
    <property type="entry name" value="BLL0215 PROTEIN"/>
    <property type="match status" value="1"/>
</dbReference>
<feature type="transmembrane region" description="Helical" evidence="1">
    <location>
        <begin position="93"/>
        <end position="114"/>
    </location>
</feature>
<dbReference type="SMART" id="SM00740">
    <property type="entry name" value="PASTA"/>
    <property type="match status" value="1"/>
</dbReference>
<dbReference type="CDD" id="cd06577">
    <property type="entry name" value="PASTA_pknB"/>
    <property type="match status" value="1"/>
</dbReference>
<keyword evidence="1" id="KW-0812">Transmembrane</keyword>
<keyword evidence="1" id="KW-0472">Membrane</keyword>
<keyword evidence="4" id="KW-1185">Reference proteome</keyword>
<dbReference type="KEGG" id="kbs:EPA93_37640"/>
<dbReference type="EMBL" id="CP035758">
    <property type="protein sequence ID" value="QBD81392.1"/>
    <property type="molecule type" value="Genomic_DNA"/>
</dbReference>
<evidence type="ECO:0000313" key="3">
    <source>
        <dbReference type="EMBL" id="QBD81392.1"/>
    </source>
</evidence>
<name>A0A4P6K0S0_KTERU</name>
<dbReference type="Proteomes" id="UP000290365">
    <property type="component" value="Chromosome"/>
</dbReference>
<dbReference type="Pfam" id="PF03703">
    <property type="entry name" value="bPH_2"/>
    <property type="match status" value="1"/>
</dbReference>
<dbReference type="InterPro" id="IPR005182">
    <property type="entry name" value="YdbS-like_PH"/>
</dbReference>
<dbReference type="PANTHER" id="PTHR37938:SF1">
    <property type="entry name" value="BLL0215 PROTEIN"/>
    <property type="match status" value="1"/>
</dbReference>
<feature type="transmembrane region" description="Helical" evidence="1">
    <location>
        <begin position="321"/>
        <end position="346"/>
    </location>
</feature>
<feature type="domain" description="PASTA" evidence="2">
    <location>
        <begin position="462"/>
        <end position="530"/>
    </location>
</feature>
<gene>
    <name evidence="3" type="ORF">EPA93_37640</name>
</gene>
<feature type="transmembrane region" description="Helical" evidence="1">
    <location>
        <begin position="287"/>
        <end position="309"/>
    </location>
</feature>
<reference evidence="3 4" key="1">
    <citation type="submission" date="2019-01" db="EMBL/GenBank/DDBJ databases">
        <title>Ktedonosporobacter rubrisoli SCAWS-G2.</title>
        <authorList>
            <person name="Huang Y."/>
            <person name="Yan B."/>
        </authorList>
    </citation>
    <scope>NUCLEOTIDE SEQUENCE [LARGE SCALE GENOMIC DNA]</scope>
    <source>
        <strain evidence="3 4">SCAWS-G2</strain>
    </source>
</reference>
<accession>A0A4P6K0S0</accession>
<sequence>MADKPRNQSAATTSTSPADQWLSGRRRFGLQMFRRGSDRKWHFSGQQPGEEVRLVVRRHWWFLMKPALPFLGATLLFILTLWASTLIAAPPTFWLVLEGIFFLAILATFGWFAYRDLVVWWFETYIITNKRIINSRGLFQPTRQETPLEKVQQVGLDVDTFLGVILGFGTVHLYLTGGDLLLPNVPQPKKIKDAIQGITSVIKSNKPADKPMPAPHNPGMAAVLKELSQGKAVAKLPNADENYPPLRNKDRFLGPRRTFGGFLRIPCEVHYTSGEYTVKYIQRSQYVLLRTLLIPLVLLIIVLPIALVLPGMGSIPPALYGYWWFFSGFTVLGLLIALGLLYINYVDDVYILTNKRIIDIHRHFVILFEARIEAEYKNIRDIKVKVPNVIERFLDIGNIYVETPGSNPDIILRTIDHPFVLMDEISAIKGHKDKEDRAKRENEEKKTMHLWFSTILARLEETAKTSGAPDLRDMDLLTAMTCAQEYGLEVSVWGEAVPSTNIAPGCVIHQNPPPGTMMAQGSKIEVVLSKRPSLVDQV</sequence>
<dbReference type="Gene3D" id="3.30.10.20">
    <property type="match status" value="1"/>
</dbReference>
<dbReference type="PROSITE" id="PS51178">
    <property type="entry name" value="PASTA"/>
    <property type="match status" value="1"/>
</dbReference>
<protein>
    <submittedName>
        <fullName evidence="3">PASTA domain-containing protein</fullName>
    </submittedName>
</protein>
<feature type="transmembrane region" description="Helical" evidence="1">
    <location>
        <begin position="67"/>
        <end position="87"/>
    </location>
</feature>
<organism evidence="3 4">
    <name type="scientific">Ktedonosporobacter rubrisoli</name>
    <dbReference type="NCBI Taxonomy" id="2509675"/>
    <lineage>
        <taxon>Bacteria</taxon>
        <taxon>Bacillati</taxon>
        <taxon>Chloroflexota</taxon>
        <taxon>Ktedonobacteria</taxon>
        <taxon>Ktedonobacterales</taxon>
        <taxon>Ktedonosporobacteraceae</taxon>
        <taxon>Ktedonosporobacter</taxon>
    </lineage>
</organism>
<dbReference type="OrthoDB" id="138022at2"/>
<evidence type="ECO:0000259" key="2">
    <source>
        <dbReference type="PROSITE" id="PS51178"/>
    </source>
</evidence>
<dbReference type="InterPro" id="IPR005543">
    <property type="entry name" value="PASTA_dom"/>
</dbReference>
<evidence type="ECO:0000313" key="4">
    <source>
        <dbReference type="Proteomes" id="UP000290365"/>
    </source>
</evidence>
<evidence type="ECO:0000256" key="1">
    <source>
        <dbReference type="SAM" id="Phobius"/>
    </source>
</evidence>
<dbReference type="SUPFAM" id="SSF54184">
    <property type="entry name" value="Penicillin-binding protein 2x (pbp-2x), c-terminal domain"/>
    <property type="match status" value="1"/>
</dbReference>
<dbReference type="RefSeq" id="WP_129892453.1">
    <property type="nucleotide sequence ID" value="NZ_CP035758.1"/>
</dbReference>
<proteinExistence type="predicted"/>
<keyword evidence="1" id="KW-1133">Transmembrane helix</keyword>